<dbReference type="WBParaSite" id="MCU_003993-RB">
    <property type="protein sequence ID" value="MCU_003993-RB"/>
    <property type="gene ID" value="MCU_003993"/>
</dbReference>
<protein>
    <submittedName>
        <fullName evidence="1">Ovule protein</fullName>
    </submittedName>
</protein>
<accession>A0A5K3F0G8</accession>
<evidence type="ECO:0000313" key="1">
    <source>
        <dbReference type="WBParaSite" id="MCU_003993-RB"/>
    </source>
</evidence>
<sequence>TDLALPQICTFFYNASFIFRQGCECELFGSLCIRLSRIEMDSTGAHVFFIIFFRKSLSSQLVFRGLSQVLLPLVSPMKNANKRPLTSRMSYFEYLQCPFWRSYKPSKCSLE</sequence>
<organism evidence="1">
    <name type="scientific">Mesocestoides corti</name>
    <name type="common">Flatworm</name>
    <dbReference type="NCBI Taxonomy" id="53468"/>
    <lineage>
        <taxon>Eukaryota</taxon>
        <taxon>Metazoa</taxon>
        <taxon>Spiralia</taxon>
        <taxon>Lophotrochozoa</taxon>
        <taxon>Platyhelminthes</taxon>
        <taxon>Cestoda</taxon>
        <taxon>Eucestoda</taxon>
        <taxon>Cyclophyllidea</taxon>
        <taxon>Mesocestoididae</taxon>
        <taxon>Mesocestoides</taxon>
    </lineage>
</organism>
<reference evidence="1" key="1">
    <citation type="submission" date="2019-11" db="UniProtKB">
        <authorList>
            <consortium name="WormBaseParasite"/>
        </authorList>
    </citation>
    <scope>IDENTIFICATION</scope>
</reference>
<dbReference type="AlphaFoldDB" id="A0A5K3F0G8"/>
<proteinExistence type="predicted"/>
<name>A0A5K3F0G8_MESCO</name>